<dbReference type="NCBIfam" id="NF033484">
    <property type="entry name" value="Stp1_PP2C_phos"/>
    <property type="match status" value="1"/>
</dbReference>
<dbReference type="InterPro" id="IPR036457">
    <property type="entry name" value="PPM-type-like_dom_sf"/>
</dbReference>
<dbReference type="CDD" id="cd00143">
    <property type="entry name" value="PP2Cc"/>
    <property type="match status" value="1"/>
</dbReference>
<dbReference type="Gene3D" id="3.60.40.10">
    <property type="entry name" value="PPM-type phosphatase domain"/>
    <property type="match status" value="1"/>
</dbReference>
<feature type="domain" description="PPM-type phosphatase" evidence="1">
    <location>
        <begin position="2"/>
        <end position="235"/>
    </location>
</feature>
<organism evidence="2 3">
    <name type="scientific">Megasphaera paucivorans</name>
    <dbReference type="NCBI Taxonomy" id="349095"/>
    <lineage>
        <taxon>Bacteria</taxon>
        <taxon>Bacillati</taxon>
        <taxon>Bacillota</taxon>
        <taxon>Negativicutes</taxon>
        <taxon>Veillonellales</taxon>
        <taxon>Veillonellaceae</taxon>
        <taxon>Megasphaera</taxon>
    </lineage>
</organism>
<reference evidence="2 3" key="1">
    <citation type="submission" date="2016-10" db="EMBL/GenBank/DDBJ databases">
        <authorList>
            <person name="de Groot N.N."/>
        </authorList>
    </citation>
    <scope>NUCLEOTIDE SEQUENCE [LARGE SCALE GENOMIC DNA]</scope>
    <source>
        <strain evidence="2 3">DSM 16981</strain>
    </source>
</reference>
<dbReference type="SMART" id="SM00331">
    <property type="entry name" value="PP2C_SIG"/>
    <property type="match status" value="1"/>
</dbReference>
<dbReference type="PROSITE" id="PS51746">
    <property type="entry name" value="PPM_2"/>
    <property type="match status" value="1"/>
</dbReference>
<evidence type="ECO:0000259" key="1">
    <source>
        <dbReference type="PROSITE" id="PS51746"/>
    </source>
</evidence>
<dbReference type="Proteomes" id="UP000199309">
    <property type="component" value="Unassembled WGS sequence"/>
</dbReference>
<proteinExistence type="predicted"/>
<dbReference type="Pfam" id="PF13672">
    <property type="entry name" value="PP2C_2"/>
    <property type="match status" value="1"/>
</dbReference>
<keyword evidence="3" id="KW-1185">Reference proteome</keyword>
<evidence type="ECO:0000313" key="3">
    <source>
        <dbReference type="Proteomes" id="UP000199309"/>
    </source>
</evidence>
<evidence type="ECO:0000313" key="2">
    <source>
        <dbReference type="EMBL" id="SDM71160.1"/>
    </source>
</evidence>
<accession>A0A1G9VGB8</accession>
<dbReference type="OrthoDB" id="9801841at2"/>
<protein>
    <submittedName>
        <fullName evidence="2">Protein phosphatase</fullName>
    </submittedName>
</protein>
<name>A0A1G9VGB8_9FIRM</name>
<dbReference type="AlphaFoldDB" id="A0A1G9VGB8"/>
<dbReference type="SMART" id="SM00332">
    <property type="entry name" value="PP2Cc"/>
    <property type="match status" value="1"/>
</dbReference>
<gene>
    <name evidence="2" type="ORF">SAMN05660299_01401</name>
</gene>
<dbReference type="InterPro" id="IPR001932">
    <property type="entry name" value="PPM-type_phosphatase-like_dom"/>
</dbReference>
<dbReference type="STRING" id="349095.SAMN05660299_01401"/>
<sequence>MGIYGESKIGLVRKVNEDSFYISQEQDVFVVADGMGGYVGGEIASSTAVEAIAYYFQNYTHVSPVQLEKAVQYANSCILSKAMIEPSLKGMGTTVSLLTIADHKANWAHVGDSRIYVLRNNQLTQITVDHSIVEVLLDEGKITKEEAEHHPKKNILTRAVGVDRNLKVDTGSFDIFPGDRILLCTDGLNSFVSKDDLQKALQEYSRKERDIINDLFERVYVNGANDNVTAILVTI</sequence>
<dbReference type="RefSeq" id="WP_091649823.1">
    <property type="nucleotide sequence ID" value="NZ_FNHQ01000012.1"/>
</dbReference>
<dbReference type="EMBL" id="FNHQ01000012">
    <property type="protein sequence ID" value="SDM71160.1"/>
    <property type="molecule type" value="Genomic_DNA"/>
</dbReference>
<dbReference type="SUPFAM" id="SSF81606">
    <property type="entry name" value="PP2C-like"/>
    <property type="match status" value="1"/>
</dbReference>